<evidence type="ECO:0000313" key="2">
    <source>
        <dbReference type="Proteomes" id="UP001383192"/>
    </source>
</evidence>
<dbReference type="Proteomes" id="UP001383192">
    <property type="component" value="Unassembled WGS sequence"/>
</dbReference>
<evidence type="ECO:0000313" key="1">
    <source>
        <dbReference type="EMBL" id="KAK7039282.1"/>
    </source>
</evidence>
<dbReference type="EMBL" id="JAYKXP010000039">
    <property type="protein sequence ID" value="KAK7039282.1"/>
    <property type="molecule type" value="Genomic_DNA"/>
</dbReference>
<gene>
    <name evidence="1" type="ORF">VNI00_010187</name>
</gene>
<protein>
    <submittedName>
        <fullName evidence="1">Uncharacterized protein</fullName>
    </submittedName>
</protein>
<dbReference type="AlphaFoldDB" id="A0AAW0CJH3"/>
<name>A0AAW0CJH3_9AGAR</name>
<comment type="caution">
    <text evidence="1">The sequence shown here is derived from an EMBL/GenBank/DDBJ whole genome shotgun (WGS) entry which is preliminary data.</text>
</comment>
<organism evidence="1 2">
    <name type="scientific">Paramarasmius palmivorus</name>
    <dbReference type="NCBI Taxonomy" id="297713"/>
    <lineage>
        <taxon>Eukaryota</taxon>
        <taxon>Fungi</taxon>
        <taxon>Dikarya</taxon>
        <taxon>Basidiomycota</taxon>
        <taxon>Agaricomycotina</taxon>
        <taxon>Agaricomycetes</taxon>
        <taxon>Agaricomycetidae</taxon>
        <taxon>Agaricales</taxon>
        <taxon>Marasmiineae</taxon>
        <taxon>Marasmiaceae</taxon>
        <taxon>Paramarasmius</taxon>
    </lineage>
</organism>
<proteinExistence type="predicted"/>
<keyword evidence="2" id="KW-1185">Reference proteome</keyword>
<accession>A0AAW0CJH3</accession>
<sequence length="321" mass="36481">MHLPLRPLRPLCARRVLLPPELYLNILEVTIDSCRDQNDRALFVLLIHPSLTPSLYHVLYKDIFINRSTALVKLAWCLLETEHASLIQHLSVSINVLPPVVEASLVNLLDCVRRSVVTLTLPNIYSPKTATLLGTIAFPLLESLNAPHYYVLPNLRPVPTSGRHWESLRRLFVDIDLSSHLESAGSRCFQCLHGLKEVAMSLTTSSWSSGRAMSDLSCIFLPDSLDLVAVVVSSNSSPLRLMNFDLWLFHPRVVFVQPNNGDPRDVGPQHEGWDVLVYPSAVLQLDEDRWQGIRVFVEDRDHHDRFFLRGNRLFQSKIYPV</sequence>
<reference evidence="1 2" key="1">
    <citation type="submission" date="2024-01" db="EMBL/GenBank/DDBJ databases">
        <title>A draft genome for a cacao thread blight-causing isolate of Paramarasmius palmivorus.</title>
        <authorList>
            <person name="Baruah I.K."/>
            <person name="Bukari Y."/>
            <person name="Amoako-Attah I."/>
            <person name="Meinhardt L.W."/>
            <person name="Bailey B.A."/>
            <person name="Cohen S.P."/>
        </authorList>
    </citation>
    <scope>NUCLEOTIDE SEQUENCE [LARGE SCALE GENOMIC DNA]</scope>
    <source>
        <strain evidence="1 2">GH-12</strain>
    </source>
</reference>